<evidence type="ECO:0000313" key="1">
    <source>
        <dbReference type="EMBL" id="CAF2123790.1"/>
    </source>
</evidence>
<accession>A0A816VBR7</accession>
<protein>
    <submittedName>
        <fullName evidence="1">(rape) hypothetical protein</fullName>
    </submittedName>
</protein>
<name>A0A816VBR7_BRANA</name>
<sequence length="36" mass="4358">MCFGSSWRERLFVRERLLKGRLILETYMFLLVAPLL</sequence>
<organism evidence="1">
    <name type="scientific">Brassica napus</name>
    <name type="common">Rape</name>
    <dbReference type="NCBI Taxonomy" id="3708"/>
    <lineage>
        <taxon>Eukaryota</taxon>
        <taxon>Viridiplantae</taxon>
        <taxon>Streptophyta</taxon>
        <taxon>Embryophyta</taxon>
        <taxon>Tracheophyta</taxon>
        <taxon>Spermatophyta</taxon>
        <taxon>Magnoliopsida</taxon>
        <taxon>eudicotyledons</taxon>
        <taxon>Gunneridae</taxon>
        <taxon>Pentapetalae</taxon>
        <taxon>rosids</taxon>
        <taxon>malvids</taxon>
        <taxon>Brassicales</taxon>
        <taxon>Brassicaceae</taxon>
        <taxon>Brassiceae</taxon>
        <taxon>Brassica</taxon>
    </lineage>
</organism>
<proteinExistence type="predicted"/>
<reference evidence="1" key="1">
    <citation type="submission" date="2021-01" db="EMBL/GenBank/DDBJ databases">
        <authorList>
            <consortium name="Genoscope - CEA"/>
            <person name="William W."/>
        </authorList>
    </citation>
    <scope>NUCLEOTIDE SEQUENCE</scope>
</reference>
<dbReference type="EMBL" id="HG994357">
    <property type="protein sequence ID" value="CAF2123790.1"/>
    <property type="molecule type" value="Genomic_DNA"/>
</dbReference>
<gene>
    <name evidence="1" type="ORF">DARMORV10_A03P23970.1</name>
</gene>
<dbReference type="Proteomes" id="UP001295469">
    <property type="component" value="Chromosome A03"/>
</dbReference>
<dbReference type="AlphaFoldDB" id="A0A816VBR7"/>